<dbReference type="RefSeq" id="WP_012805568.1">
    <property type="nucleotide sequence ID" value="NC_013173.1"/>
</dbReference>
<dbReference type="AlphaFoldDB" id="C7LVE1"/>
<dbReference type="OrthoDB" id="503443at2"/>
<evidence type="ECO:0000313" key="3">
    <source>
        <dbReference type="Proteomes" id="UP000002216"/>
    </source>
</evidence>
<dbReference type="SUPFAM" id="SSF53756">
    <property type="entry name" value="UDP-Glycosyltransferase/glycogen phosphorylase"/>
    <property type="match status" value="1"/>
</dbReference>
<accession>C7LVE1</accession>
<keyword evidence="3" id="KW-1185">Reference proteome</keyword>
<sequence length="386" mass="43400">MKILHYTQYVFGIGHLFRSMAIDRALAPLTVDLVTGGADVPIPMPDNVRHHAMPAIRMDENYGSVLAVDGELENTWREREAMLLDLFRDLEPDVLLIEMFPFGRRVFARELLPLLECNRRRPRPAAVLCSVRDILVEKKDQAKFEKRVLGWLNPWFDGVLVHSDPDLIRLDLTFSRVADIACPVWYTGYVAEGPTLPDRAAAREALGLPPDGTIILASAGSGTIIRDLLDPIMEAAILLGDRLPHKLIMFTGPNAPLEERRRLEDRSRAHPDATVQEFTPRFPDHVLACDLSVSRGGYNTTMNLLACGARGLMHPYGHDREQRMRLEALETLGHIGLLEDRDLEPSRLADVMEQALREQRGPLGRLRLQGDNESADIIRRLAAARP</sequence>
<dbReference type="PANTHER" id="PTHR21015">
    <property type="entry name" value="UDP-N-ACETYLGLUCOSAMINE--N-ACETYLMURAMYL-(PENTAPEPTIDE) PYROPHOSPHORYL-UNDECAPRENOL N-ACETYLGLUCOSAMINE TRANSFERASE 1"/>
    <property type="match status" value="1"/>
</dbReference>
<organism evidence="2 3">
    <name type="scientific">Desulfomicrobium baculatum (strain DSM 4028 / VKM B-1378 / X)</name>
    <name type="common">Desulfovibrio baculatus</name>
    <dbReference type="NCBI Taxonomy" id="525897"/>
    <lineage>
        <taxon>Bacteria</taxon>
        <taxon>Pseudomonadati</taxon>
        <taxon>Thermodesulfobacteriota</taxon>
        <taxon>Desulfovibrionia</taxon>
        <taxon>Desulfovibrionales</taxon>
        <taxon>Desulfomicrobiaceae</taxon>
        <taxon>Desulfomicrobium</taxon>
    </lineage>
</organism>
<dbReference type="eggNOG" id="COG4671">
    <property type="taxonomic scope" value="Bacteria"/>
</dbReference>
<dbReference type="KEGG" id="dba:Dbac_0356"/>
<name>C7LVE1_DESBD</name>
<evidence type="ECO:0000313" key="2">
    <source>
        <dbReference type="EMBL" id="ACU88483.1"/>
    </source>
</evidence>
<protein>
    <recommendedName>
        <fullName evidence="1">Glycosyl transferase family 28 C-terminal domain-containing protein</fullName>
    </recommendedName>
</protein>
<proteinExistence type="predicted"/>
<dbReference type="EMBL" id="CP001629">
    <property type="protein sequence ID" value="ACU88483.1"/>
    <property type="molecule type" value="Genomic_DNA"/>
</dbReference>
<dbReference type="STRING" id="525897.Dbac_0356"/>
<dbReference type="HOGENOM" id="CLU_055279_0_0_7"/>
<dbReference type="Pfam" id="PF04101">
    <property type="entry name" value="Glyco_tran_28_C"/>
    <property type="match status" value="1"/>
</dbReference>
<dbReference type="InterPro" id="IPR007235">
    <property type="entry name" value="Glyco_trans_28_C"/>
</dbReference>
<evidence type="ECO:0000259" key="1">
    <source>
        <dbReference type="Pfam" id="PF04101"/>
    </source>
</evidence>
<dbReference type="CAZy" id="GT1">
    <property type="family name" value="Glycosyltransferase Family 1"/>
</dbReference>
<gene>
    <name evidence="2" type="ordered locus">Dbac_0356</name>
</gene>
<dbReference type="Gene3D" id="3.40.50.2000">
    <property type="entry name" value="Glycogen Phosphorylase B"/>
    <property type="match status" value="1"/>
</dbReference>
<dbReference type="Proteomes" id="UP000002216">
    <property type="component" value="Chromosome"/>
</dbReference>
<feature type="domain" description="Glycosyl transferase family 28 C-terminal" evidence="1">
    <location>
        <begin position="244"/>
        <end position="361"/>
    </location>
</feature>
<reference evidence="2 3" key="1">
    <citation type="journal article" date="2009" name="Stand. Genomic Sci.">
        <title>Complete genome sequence of Desulfomicrobium baculatum type strain (X).</title>
        <authorList>
            <person name="Copeland A."/>
            <person name="Spring S."/>
            <person name="Goker M."/>
            <person name="Schneider S."/>
            <person name="Lapidus A."/>
            <person name="Del Rio T.G."/>
            <person name="Tice H."/>
            <person name="Cheng J.F."/>
            <person name="Chen F."/>
            <person name="Nolan M."/>
            <person name="Bruce D."/>
            <person name="Goodwin L."/>
            <person name="Pitluck S."/>
            <person name="Ivanova N."/>
            <person name="Mavrommatis K."/>
            <person name="Ovchinnikova G."/>
            <person name="Pati A."/>
            <person name="Chen A."/>
            <person name="Palaniappan K."/>
            <person name="Land M."/>
            <person name="Hauser L."/>
            <person name="Chang Y.J."/>
            <person name="Jeffries C.C."/>
            <person name="Meincke L."/>
            <person name="Sims D."/>
            <person name="Brettin T."/>
            <person name="Detter J.C."/>
            <person name="Han C."/>
            <person name="Chain P."/>
            <person name="Bristow J."/>
            <person name="Eisen J.A."/>
            <person name="Markowitz V."/>
            <person name="Hugenholtz P."/>
            <person name="Kyrpides N.C."/>
            <person name="Klenk H.P."/>
            <person name="Lucas S."/>
        </authorList>
    </citation>
    <scope>NUCLEOTIDE SEQUENCE [LARGE SCALE GENOMIC DNA]</scope>
    <source>
        <strain evidence="3">DSM 4028 / VKM B-1378 / X</strain>
    </source>
</reference>
<dbReference type="GO" id="GO:0016758">
    <property type="term" value="F:hexosyltransferase activity"/>
    <property type="evidence" value="ECO:0007669"/>
    <property type="project" value="InterPro"/>
</dbReference>
<dbReference type="PANTHER" id="PTHR21015:SF28">
    <property type="entry name" value="SLL1722 PROTEIN"/>
    <property type="match status" value="1"/>
</dbReference>